<accession>A0ACC7NTV8</accession>
<proteinExistence type="predicted"/>
<dbReference type="EMBL" id="JBJURJ010000003">
    <property type="protein sequence ID" value="MFM9327590.1"/>
    <property type="molecule type" value="Genomic_DNA"/>
</dbReference>
<name>A0ACC7NTV8_9BACL</name>
<protein>
    <submittedName>
        <fullName evidence="1">Uncharacterized protein</fullName>
    </submittedName>
</protein>
<sequence length="93" mass="10496">MAYQAKVVEAEIVSDNKQNGFFEIVAVLSDRNRCRISFERNPETGEAKATHINRLYTVPCGICKKDYLCYCLNRYMDVLGEQALEVAGVTKVS</sequence>
<reference evidence="1" key="1">
    <citation type="submission" date="2024-12" db="EMBL/GenBank/DDBJ databases">
        <authorList>
            <person name="Wu N."/>
        </authorList>
    </citation>
    <scope>NUCLEOTIDE SEQUENCE</scope>
    <source>
        <strain evidence="1">P15</strain>
    </source>
</reference>
<comment type="caution">
    <text evidence="1">The sequence shown here is derived from an EMBL/GenBank/DDBJ whole genome shotgun (WGS) entry which is preliminary data.</text>
</comment>
<evidence type="ECO:0000313" key="1">
    <source>
        <dbReference type="EMBL" id="MFM9327590.1"/>
    </source>
</evidence>
<evidence type="ECO:0000313" key="2">
    <source>
        <dbReference type="Proteomes" id="UP001631969"/>
    </source>
</evidence>
<gene>
    <name evidence="1" type="ORF">ACI1P1_04665</name>
</gene>
<organism evidence="1 2">
    <name type="scientific">Paenibacillus mesotrionivorans</name>
    <dbReference type="NCBI Taxonomy" id="3160968"/>
    <lineage>
        <taxon>Bacteria</taxon>
        <taxon>Bacillati</taxon>
        <taxon>Bacillota</taxon>
        <taxon>Bacilli</taxon>
        <taxon>Bacillales</taxon>
        <taxon>Paenibacillaceae</taxon>
        <taxon>Paenibacillus</taxon>
    </lineage>
</organism>
<keyword evidence="2" id="KW-1185">Reference proteome</keyword>
<dbReference type="Proteomes" id="UP001631969">
    <property type="component" value="Unassembled WGS sequence"/>
</dbReference>